<gene>
    <name evidence="1" type="ORF">SAMN05444350_105156</name>
</gene>
<evidence type="ECO:0000313" key="2">
    <source>
        <dbReference type="Proteomes" id="UP000184192"/>
    </source>
</evidence>
<proteinExistence type="predicted"/>
<reference evidence="2" key="1">
    <citation type="submission" date="2016-11" db="EMBL/GenBank/DDBJ databases">
        <authorList>
            <person name="Varghese N."/>
            <person name="Submissions S."/>
        </authorList>
    </citation>
    <scope>NUCLEOTIDE SEQUENCE [LARGE SCALE GENOMIC DNA]</scope>
    <source>
        <strain evidence="2">DSM 26884</strain>
    </source>
</reference>
<evidence type="ECO:0000313" key="1">
    <source>
        <dbReference type="EMBL" id="SHI67015.1"/>
    </source>
</evidence>
<dbReference type="AlphaFoldDB" id="A0A1M6D126"/>
<keyword evidence="2" id="KW-1185">Reference proteome</keyword>
<sequence>MQDYDKLYFKRTDLKKRSYIFATATETRHRCKLNNTMKIAAEVF</sequence>
<dbReference type="Proteomes" id="UP000184192">
    <property type="component" value="Unassembled WGS sequence"/>
</dbReference>
<accession>A0A1M6D126</accession>
<organism evidence="1 2">
    <name type="scientific">Bacteroides stercorirosoris</name>
    <dbReference type="NCBI Taxonomy" id="871324"/>
    <lineage>
        <taxon>Bacteria</taxon>
        <taxon>Pseudomonadati</taxon>
        <taxon>Bacteroidota</taxon>
        <taxon>Bacteroidia</taxon>
        <taxon>Bacteroidales</taxon>
        <taxon>Bacteroidaceae</taxon>
        <taxon>Bacteroides</taxon>
    </lineage>
</organism>
<name>A0A1M6D126_9BACE</name>
<protein>
    <submittedName>
        <fullName evidence="1">Uncharacterized protein</fullName>
    </submittedName>
</protein>
<dbReference type="EMBL" id="FQZN01000005">
    <property type="protein sequence ID" value="SHI67015.1"/>
    <property type="molecule type" value="Genomic_DNA"/>
</dbReference>